<dbReference type="EMBL" id="MWPQ01000005">
    <property type="protein sequence ID" value="OPH84362.1"/>
    <property type="molecule type" value="Genomic_DNA"/>
</dbReference>
<evidence type="ECO:0000256" key="1">
    <source>
        <dbReference type="SAM" id="Phobius"/>
    </source>
</evidence>
<proteinExistence type="predicted"/>
<dbReference type="Proteomes" id="UP000189940">
    <property type="component" value="Unassembled WGS sequence"/>
</dbReference>
<dbReference type="AlphaFoldDB" id="A0A1V4I3H9"/>
<feature type="transmembrane region" description="Helical" evidence="1">
    <location>
        <begin position="95"/>
        <end position="118"/>
    </location>
</feature>
<reference evidence="2 3" key="1">
    <citation type="submission" date="2017-02" db="EMBL/GenBank/DDBJ databases">
        <title>Genome sequence of the nitrite-oxidizing bacterium Nitrobacter vulgaris strain Ab1.</title>
        <authorList>
            <person name="Mellbye B.L."/>
            <person name="Davis E.W."/>
            <person name="Spieck E."/>
            <person name="Chang J.H."/>
            <person name="Bottomley P.J."/>
            <person name="Sayavedra-Soto L.A."/>
        </authorList>
    </citation>
    <scope>NUCLEOTIDE SEQUENCE [LARGE SCALE GENOMIC DNA]</scope>
    <source>
        <strain evidence="2 3">Ab1</strain>
    </source>
</reference>
<keyword evidence="1" id="KW-0812">Transmembrane</keyword>
<accession>A0A1V4I3H9</accession>
<comment type="caution">
    <text evidence="2">The sequence shown here is derived from an EMBL/GenBank/DDBJ whole genome shotgun (WGS) entry which is preliminary data.</text>
</comment>
<feature type="transmembrane region" description="Helical" evidence="1">
    <location>
        <begin position="138"/>
        <end position="158"/>
    </location>
</feature>
<keyword evidence="1" id="KW-1133">Transmembrane helix</keyword>
<name>A0A1V4I3H9_NITVU</name>
<gene>
    <name evidence="2" type="ORF">B2M20_02380</name>
</gene>
<evidence type="ECO:0000313" key="3">
    <source>
        <dbReference type="Proteomes" id="UP000189940"/>
    </source>
</evidence>
<sequence>MLDEWGGWPTTYLLRHTSRLDEHTRRRYHQYLAARLPDLQFPSHADEKKNQVAADAIYASAIKWLKEKVRKTAPLVDKENAQYGFRRNMRGMRTMGLWGALIAIVASLVAIAAQIDVWPQAVADMKLFIAELRKAGNPAIWGALVIDILAVLAWTLVVNDEWVKGGAEQYAEALFATCERS</sequence>
<organism evidence="2 3">
    <name type="scientific">Nitrobacter vulgaris</name>
    <dbReference type="NCBI Taxonomy" id="29421"/>
    <lineage>
        <taxon>Bacteria</taxon>
        <taxon>Pseudomonadati</taxon>
        <taxon>Pseudomonadota</taxon>
        <taxon>Alphaproteobacteria</taxon>
        <taxon>Hyphomicrobiales</taxon>
        <taxon>Nitrobacteraceae</taxon>
        <taxon>Nitrobacter</taxon>
    </lineage>
</organism>
<protein>
    <submittedName>
        <fullName evidence="2">Uncharacterized protein</fullName>
    </submittedName>
</protein>
<keyword evidence="1" id="KW-0472">Membrane</keyword>
<evidence type="ECO:0000313" key="2">
    <source>
        <dbReference type="EMBL" id="OPH84362.1"/>
    </source>
</evidence>
<dbReference type="STRING" id="29421.B2M20_02380"/>
<keyword evidence="3" id="KW-1185">Reference proteome</keyword>